<gene>
    <name evidence="1" type="ORF">NSA47_02240</name>
</gene>
<keyword evidence="2" id="KW-1185">Reference proteome</keyword>
<organism evidence="1 2">
    <name type="scientific">Irregularibacter muris</name>
    <dbReference type="NCBI Taxonomy" id="1796619"/>
    <lineage>
        <taxon>Bacteria</taxon>
        <taxon>Bacillati</taxon>
        <taxon>Bacillota</taxon>
        <taxon>Clostridia</taxon>
        <taxon>Eubacteriales</taxon>
        <taxon>Eubacteriaceae</taxon>
        <taxon>Irregularibacter</taxon>
    </lineage>
</organism>
<proteinExistence type="predicted"/>
<dbReference type="AlphaFoldDB" id="A0AAE3HCG7"/>
<protein>
    <submittedName>
        <fullName evidence="1">Uncharacterized protein</fullName>
    </submittedName>
</protein>
<name>A0AAE3HCG7_9FIRM</name>
<evidence type="ECO:0000313" key="1">
    <source>
        <dbReference type="EMBL" id="MCR1897807.1"/>
    </source>
</evidence>
<evidence type="ECO:0000313" key="2">
    <source>
        <dbReference type="Proteomes" id="UP001205748"/>
    </source>
</evidence>
<comment type="caution">
    <text evidence="1">The sequence shown here is derived from an EMBL/GenBank/DDBJ whole genome shotgun (WGS) entry which is preliminary data.</text>
</comment>
<accession>A0AAE3HCG7</accession>
<dbReference type="EMBL" id="JANKAS010000002">
    <property type="protein sequence ID" value="MCR1897807.1"/>
    <property type="molecule type" value="Genomic_DNA"/>
</dbReference>
<reference evidence="1" key="1">
    <citation type="submission" date="2022-07" db="EMBL/GenBank/DDBJ databases">
        <title>Enhanced cultured diversity of the mouse gut microbiota enables custom-made synthetic communities.</title>
        <authorList>
            <person name="Afrizal A."/>
        </authorList>
    </citation>
    <scope>NUCLEOTIDE SEQUENCE</scope>
    <source>
        <strain evidence="1">DSM 28593</strain>
    </source>
</reference>
<dbReference type="RefSeq" id="WP_257529255.1">
    <property type="nucleotide sequence ID" value="NZ_JANKAS010000002.1"/>
</dbReference>
<dbReference type="Proteomes" id="UP001205748">
    <property type="component" value="Unassembled WGS sequence"/>
</dbReference>
<sequence length="298" mass="34666">MSQGYIKLYRQIVESDIYQMPPLYLRVCERLMLEANHQDNEIPYQGKKKLIKRGEKLTSIRKISEWVGWYERGIFKTPNPKTIKKILDWLIENKMLEIYDEGNRRETHYKVLNYEVYQGYDGDESNAKVTVGGHKQEGKELYTTTITTTITTGQPEENIPVADMDADSVQQDPVLDEGADPSPCAIVEKHYAANVLNRAVVGSTDLKIIFDTCNLYPVDFILETMDITVKANKERNGKCTIKSFNYFMPVLEEAWEKRQFKSKPLKLIREKGNIHGFNKQSNRKSKYSEEQLRKFRAF</sequence>